<keyword evidence="3" id="KW-0808">Transferase</keyword>
<dbReference type="Gene3D" id="1.10.10.10">
    <property type="entry name" value="Winged helix-like DNA-binding domain superfamily/Winged helix DNA-binding domain"/>
    <property type="match status" value="1"/>
</dbReference>
<evidence type="ECO:0000259" key="2">
    <source>
        <dbReference type="Pfam" id="PF01035"/>
    </source>
</evidence>
<dbReference type="Pfam" id="PF01035">
    <property type="entry name" value="DNA_binding_1"/>
    <property type="match status" value="1"/>
</dbReference>
<reference evidence="3 4" key="1">
    <citation type="submission" date="2020-04" db="EMBL/GenBank/DDBJ databases">
        <title>Metagenomic profiling of ammonia- and methane-oxidizing microorganisms in a Dutch drinking water treatment plant.</title>
        <authorList>
            <person name="Poghosyan L."/>
            <person name="Leucker S."/>
        </authorList>
    </citation>
    <scope>NUCLEOTIDE SEQUENCE [LARGE SCALE GENOMIC DNA]</scope>
    <source>
        <strain evidence="3">S-RSF-IL-03</strain>
    </source>
</reference>
<dbReference type="InterPro" id="IPR014048">
    <property type="entry name" value="MethylDNA_cys_MeTrfase_DNA-bd"/>
</dbReference>
<dbReference type="PANTHER" id="PTHR42942">
    <property type="entry name" value="6-O-METHYLGUANINE DNA METHYLTRANSFERASE"/>
    <property type="match status" value="1"/>
</dbReference>
<feature type="domain" description="Methylated-DNA-[protein]-cysteine S-methyltransferase DNA binding" evidence="2">
    <location>
        <begin position="17"/>
        <end position="98"/>
    </location>
</feature>
<evidence type="ECO:0000256" key="1">
    <source>
        <dbReference type="ARBA" id="ARBA00022763"/>
    </source>
</evidence>
<dbReference type="PANTHER" id="PTHR42942:SF1">
    <property type="entry name" value="ALKYLTRANSFERASE-LIKE PROTEIN 1"/>
    <property type="match status" value="1"/>
</dbReference>
<proteinExistence type="predicted"/>
<keyword evidence="3" id="KW-0489">Methyltransferase</keyword>
<name>A0A849SN29_UNCEI</name>
<dbReference type="Proteomes" id="UP000580839">
    <property type="component" value="Unassembled WGS sequence"/>
</dbReference>
<comment type="caution">
    <text evidence="3">The sequence shown here is derived from an EMBL/GenBank/DDBJ whole genome shotgun (WGS) entry which is preliminary data.</text>
</comment>
<dbReference type="AlphaFoldDB" id="A0A849SN29"/>
<keyword evidence="1" id="KW-0227">DNA damage</keyword>
<dbReference type="InterPro" id="IPR036388">
    <property type="entry name" value="WH-like_DNA-bd_sf"/>
</dbReference>
<dbReference type="CDD" id="cd06445">
    <property type="entry name" value="ATase"/>
    <property type="match status" value="1"/>
</dbReference>
<sequence length="123" mass="13560">MAARARNASPAPRSSAYTAIYAVVRRVPRGRVSTYGAIAELAKLPRQARLVGYAMHALPDGSPLPWHRILSADGRLGIARLSPSGALTQRMRLEREGVGFDARGRVKLERFGWPRARFAARPR</sequence>
<evidence type="ECO:0000313" key="3">
    <source>
        <dbReference type="EMBL" id="NOT34014.1"/>
    </source>
</evidence>
<dbReference type="GO" id="GO:0006281">
    <property type="term" value="P:DNA repair"/>
    <property type="evidence" value="ECO:0007669"/>
    <property type="project" value="InterPro"/>
</dbReference>
<dbReference type="InterPro" id="IPR052520">
    <property type="entry name" value="ATL_DNA_repair"/>
</dbReference>
<dbReference type="GO" id="GO:0008168">
    <property type="term" value="F:methyltransferase activity"/>
    <property type="evidence" value="ECO:0007669"/>
    <property type="project" value="UniProtKB-KW"/>
</dbReference>
<gene>
    <name evidence="3" type="ORF">HOP12_07580</name>
</gene>
<dbReference type="GO" id="GO:0032259">
    <property type="term" value="P:methylation"/>
    <property type="evidence" value="ECO:0007669"/>
    <property type="project" value="UniProtKB-KW"/>
</dbReference>
<organism evidence="3 4">
    <name type="scientific">Eiseniibacteriota bacterium</name>
    <dbReference type="NCBI Taxonomy" id="2212470"/>
    <lineage>
        <taxon>Bacteria</taxon>
        <taxon>Candidatus Eiseniibacteriota</taxon>
    </lineage>
</organism>
<dbReference type="EMBL" id="JABFRW010000087">
    <property type="protein sequence ID" value="NOT34014.1"/>
    <property type="molecule type" value="Genomic_DNA"/>
</dbReference>
<accession>A0A849SN29</accession>
<dbReference type="InterPro" id="IPR036217">
    <property type="entry name" value="MethylDNA_cys_MeTrfase_DNAb"/>
</dbReference>
<protein>
    <submittedName>
        <fullName evidence="3">Methyltransferase</fullName>
    </submittedName>
</protein>
<evidence type="ECO:0000313" key="4">
    <source>
        <dbReference type="Proteomes" id="UP000580839"/>
    </source>
</evidence>
<dbReference type="SUPFAM" id="SSF46767">
    <property type="entry name" value="Methylated DNA-protein cysteine methyltransferase, C-terminal domain"/>
    <property type="match status" value="1"/>
</dbReference>